<proteinExistence type="predicted"/>
<gene>
    <name evidence="3" type="ORF">ACMU_12650</name>
</gene>
<comment type="caution">
    <text evidence="3">The sequence shown here is derived from an EMBL/GenBank/DDBJ whole genome shotgun (WGS) entry which is preliminary data.</text>
</comment>
<dbReference type="InterPro" id="IPR028992">
    <property type="entry name" value="Hedgehog/Intein_dom"/>
</dbReference>
<dbReference type="OrthoDB" id="6305173at2"/>
<protein>
    <recommendedName>
        <fullName evidence="2">Hedgehog/Intein (Hint) domain-containing protein</fullName>
    </recommendedName>
</protein>
<evidence type="ECO:0000313" key="3">
    <source>
        <dbReference type="EMBL" id="KAJ55537.1"/>
    </source>
</evidence>
<feature type="region of interest" description="Disordered" evidence="1">
    <location>
        <begin position="319"/>
        <end position="352"/>
    </location>
</feature>
<reference evidence="3 4" key="1">
    <citation type="submission" date="2014-03" db="EMBL/GenBank/DDBJ databases">
        <title>Draft Genome Sequence of Actibacterium mucosum KCTC 23349, a Marine Alphaproteobacterium with Complex Ionic Requirements Isolated from Mediterranean Seawater at Malvarrosa Beach, Valencia, Spain.</title>
        <authorList>
            <person name="Arahal D.R."/>
            <person name="Shao Z."/>
            <person name="Lai Q."/>
            <person name="Pujalte M.J."/>
        </authorList>
    </citation>
    <scope>NUCLEOTIDE SEQUENCE [LARGE SCALE GENOMIC DNA]</scope>
    <source>
        <strain evidence="3 4">KCTC 23349</strain>
    </source>
</reference>
<dbReference type="Pfam" id="PF13403">
    <property type="entry name" value="Hint_2"/>
    <property type="match status" value="1"/>
</dbReference>
<evidence type="ECO:0000313" key="4">
    <source>
        <dbReference type="Proteomes" id="UP000026249"/>
    </source>
</evidence>
<name>A0A037ZJ10_9RHOB</name>
<feature type="domain" description="Hedgehog/Intein (Hint)" evidence="2">
    <location>
        <begin position="165"/>
        <end position="302"/>
    </location>
</feature>
<evidence type="ECO:0000256" key="1">
    <source>
        <dbReference type="SAM" id="MobiDB-lite"/>
    </source>
</evidence>
<dbReference type="InterPro" id="IPR036844">
    <property type="entry name" value="Hint_dom_sf"/>
</dbReference>
<accession>A0A037ZJ10</accession>
<evidence type="ECO:0000259" key="2">
    <source>
        <dbReference type="Pfam" id="PF13403"/>
    </source>
</evidence>
<organism evidence="3 4">
    <name type="scientific">Actibacterium mucosum KCTC 23349</name>
    <dbReference type="NCBI Taxonomy" id="1454373"/>
    <lineage>
        <taxon>Bacteria</taxon>
        <taxon>Pseudomonadati</taxon>
        <taxon>Pseudomonadota</taxon>
        <taxon>Alphaproteobacteria</taxon>
        <taxon>Rhodobacterales</taxon>
        <taxon>Roseobacteraceae</taxon>
        <taxon>Actibacterium</taxon>
    </lineage>
</organism>
<keyword evidence="4" id="KW-1185">Reference proteome</keyword>
<feature type="compositionally biased region" description="Basic and acidic residues" evidence="1">
    <location>
        <begin position="331"/>
        <end position="352"/>
    </location>
</feature>
<dbReference type="Gene3D" id="2.170.16.10">
    <property type="entry name" value="Hedgehog/Intein (Hint) domain"/>
    <property type="match status" value="1"/>
</dbReference>
<dbReference type="SUPFAM" id="SSF51294">
    <property type="entry name" value="Hedgehog/intein (Hint) domain"/>
    <property type="match status" value="1"/>
</dbReference>
<dbReference type="STRING" id="1454373.ACMU_12650"/>
<sequence length="352" mass="38422">MPQSPQRSQAHANYAAHVFPATDFMVVSGANQGDPMTALDELCPGDVYHMLPDAQAKQLAVHDRSASAIGSGRFLRAGTHSPTVASGSEVGAQGDRISLDGRIRLMEPDGQIVEMLLIGVAGADSAFGELYVLPLEPIEPKVSYALIDANADAGEVQLADITPVAFTRGTMITLGSGAQCPIENLRVGDKVLTRDRGPQPVRWIGHRTVRAVGPYAPVVITKGTLANASDMIVSQFQRLFIYQTDPNERLANQAEVLVRARDLVENEAVFIRTGGFVDYFHLIFDAHEIIYAECTPTESLLVDERALGRLPDELARDMETALPSLSHKPHFGKEPDKARLRPERLQRRPRDT</sequence>
<dbReference type="AlphaFoldDB" id="A0A037ZJ10"/>
<dbReference type="EMBL" id="JFKE01000004">
    <property type="protein sequence ID" value="KAJ55537.1"/>
    <property type="molecule type" value="Genomic_DNA"/>
</dbReference>
<dbReference type="Proteomes" id="UP000026249">
    <property type="component" value="Unassembled WGS sequence"/>
</dbReference>
<dbReference type="RefSeq" id="WP_051588271.1">
    <property type="nucleotide sequence ID" value="NZ_JFKE01000004.1"/>
</dbReference>